<dbReference type="InterPro" id="IPR051818">
    <property type="entry name" value="TPP_dependent_decarboxylase"/>
</dbReference>
<evidence type="ECO:0000256" key="1">
    <source>
        <dbReference type="ARBA" id="ARBA00022793"/>
    </source>
</evidence>
<organism evidence="6 7">
    <name type="scientific">Polychaeton citri CBS 116435</name>
    <dbReference type="NCBI Taxonomy" id="1314669"/>
    <lineage>
        <taxon>Eukaryota</taxon>
        <taxon>Fungi</taxon>
        <taxon>Dikarya</taxon>
        <taxon>Ascomycota</taxon>
        <taxon>Pezizomycotina</taxon>
        <taxon>Dothideomycetes</taxon>
        <taxon>Dothideomycetidae</taxon>
        <taxon>Capnodiales</taxon>
        <taxon>Capnodiaceae</taxon>
        <taxon>Polychaeton</taxon>
    </lineage>
</organism>
<keyword evidence="3" id="KW-0456">Lyase</keyword>
<dbReference type="CDD" id="cd07035">
    <property type="entry name" value="TPP_PYR_POX_like"/>
    <property type="match status" value="1"/>
</dbReference>
<dbReference type="Pfam" id="PF02775">
    <property type="entry name" value="TPP_enzyme_C"/>
    <property type="match status" value="1"/>
</dbReference>
<dbReference type="Pfam" id="PF02776">
    <property type="entry name" value="TPP_enzyme_N"/>
    <property type="match status" value="1"/>
</dbReference>
<dbReference type="SUPFAM" id="SSF52518">
    <property type="entry name" value="Thiamin diphosphate-binding fold (THDP-binding)"/>
    <property type="match status" value="2"/>
</dbReference>
<feature type="domain" description="Thiamine pyrophosphate enzyme TPP-binding" evidence="4">
    <location>
        <begin position="262"/>
        <end position="333"/>
    </location>
</feature>
<reference evidence="6" key="1">
    <citation type="journal article" date="2020" name="Stud. Mycol.">
        <title>101 Dothideomycetes genomes: a test case for predicting lifestyles and emergence of pathogens.</title>
        <authorList>
            <person name="Haridas S."/>
            <person name="Albert R."/>
            <person name="Binder M."/>
            <person name="Bloem J."/>
            <person name="Labutti K."/>
            <person name="Salamov A."/>
            <person name="Andreopoulos B."/>
            <person name="Baker S."/>
            <person name="Barry K."/>
            <person name="Bills G."/>
            <person name="Bluhm B."/>
            <person name="Cannon C."/>
            <person name="Castanera R."/>
            <person name="Culley D."/>
            <person name="Daum C."/>
            <person name="Ezra D."/>
            <person name="Gonzalez J."/>
            <person name="Henrissat B."/>
            <person name="Kuo A."/>
            <person name="Liang C."/>
            <person name="Lipzen A."/>
            <person name="Lutzoni F."/>
            <person name="Magnuson J."/>
            <person name="Mondo S."/>
            <person name="Nolan M."/>
            <person name="Ohm R."/>
            <person name="Pangilinan J."/>
            <person name="Park H.-J."/>
            <person name="Ramirez L."/>
            <person name="Alfaro M."/>
            <person name="Sun H."/>
            <person name="Tritt A."/>
            <person name="Yoshinaga Y."/>
            <person name="Zwiers L.-H."/>
            <person name="Turgeon B."/>
            <person name="Goodwin S."/>
            <person name="Spatafora J."/>
            <person name="Crous P."/>
            <person name="Grigoriev I."/>
        </authorList>
    </citation>
    <scope>NUCLEOTIDE SEQUENCE</scope>
    <source>
        <strain evidence="6">CBS 116435</strain>
    </source>
</reference>
<evidence type="ECO:0000259" key="5">
    <source>
        <dbReference type="Pfam" id="PF02776"/>
    </source>
</evidence>
<feature type="domain" description="Thiamine pyrophosphate enzyme N-terminal TPP-binding" evidence="5">
    <location>
        <begin position="12"/>
        <end position="116"/>
    </location>
</feature>
<sequence>MAAFDPEIFDREVLQSNGIDTAFGVPDSSLSGILSYFSATKPTSEHVVLANEGAAVGLAVGYYLATRKIALAYVQNSGLANALNPLQSIAAKEVFGIPMLLMIGWRGKPGEKDEPQHALIGPRLLDNLEANGFPYEEIRGNLADAKATVSRLIQIAEQKKTPVALIVPRNTFAEYKTVKDSASSEESSSSLPRALDFVKATRWLSPMGSGNLPLSRELVLRHSMDFIDANDTTVSSLGGNSRELYMIHKEKGGNLGQNFFCIGGMGHSFALAQGLAVGFAQESRRIWCLDGDGSFIMHLGNNAVLAGLSRHSNVVHVVIYNGVYSSTGSQPLMIQPGSFLDLAEGLPYQQKIFVDNVFGLRSALSSATGGTLIVAVTNDRFSSKLPRPVETSTELKYLFLENIQRLSNGITA</sequence>
<keyword evidence="1" id="KW-0210">Decarboxylase</keyword>
<dbReference type="Gene3D" id="3.40.50.970">
    <property type="match status" value="2"/>
</dbReference>
<keyword evidence="7" id="KW-1185">Reference proteome</keyword>
<dbReference type="OrthoDB" id="16262at2759"/>
<proteinExistence type="predicted"/>
<dbReference type="PANTHER" id="PTHR42818">
    <property type="entry name" value="SULFOPYRUVATE DECARBOXYLASE SUBUNIT ALPHA"/>
    <property type="match status" value="1"/>
</dbReference>
<protein>
    <submittedName>
        <fullName evidence="6">Thiamine diphosphate-binding protein</fullName>
    </submittedName>
</protein>
<dbReference type="AlphaFoldDB" id="A0A9P4QK33"/>
<dbReference type="PANTHER" id="PTHR42818:SF1">
    <property type="entry name" value="SULFOPYRUVATE DECARBOXYLASE"/>
    <property type="match status" value="1"/>
</dbReference>
<dbReference type="GO" id="GO:0030976">
    <property type="term" value="F:thiamine pyrophosphate binding"/>
    <property type="evidence" value="ECO:0007669"/>
    <property type="project" value="InterPro"/>
</dbReference>
<dbReference type="GO" id="GO:0016831">
    <property type="term" value="F:carboxy-lyase activity"/>
    <property type="evidence" value="ECO:0007669"/>
    <property type="project" value="UniProtKB-KW"/>
</dbReference>
<name>A0A9P4QK33_9PEZI</name>
<dbReference type="InterPro" id="IPR012001">
    <property type="entry name" value="Thiamin_PyroP_enz_TPP-bd_dom"/>
</dbReference>
<dbReference type="Proteomes" id="UP000799441">
    <property type="component" value="Unassembled WGS sequence"/>
</dbReference>
<evidence type="ECO:0000256" key="2">
    <source>
        <dbReference type="ARBA" id="ARBA00023052"/>
    </source>
</evidence>
<accession>A0A9P4QK33</accession>
<evidence type="ECO:0000259" key="4">
    <source>
        <dbReference type="Pfam" id="PF02775"/>
    </source>
</evidence>
<dbReference type="InterPro" id="IPR011766">
    <property type="entry name" value="TPP_enzyme_TPP-bd"/>
</dbReference>
<dbReference type="EMBL" id="MU003765">
    <property type="protein sequence ID" value="KAF2726326.1"/>
    <property type="molecule type" value="Genomic_DNA"/>
</dbReference>
<evidence type="ECO:0000313" key="7">
    <source>
        <dbReference type="Proteomes" id="UP000799441"/>
    </source>
</evidence>
<keyword evidence="2" id="KW-0786">Thiamine pyrophosphate</keyword>
<dbReference type="InterPro" id="IPR029061">
    <property type="entry name" value="THDP-binding"/>
</dbReference>
<evidence type="ECO:0000256" key="3">
    <source>
        <dbReference type="ARBA" id="ARBA00023239"/>
    </source>
</evidence>
<gene>
    <name evidence="6" type="ORF">K431DRAFT_280360</name>
</gene>
<evidence type="ECO:0000313" key="6">
    <source>
        <dbReference type="EMBL" id="KAF2726326.1"/>
    </source>
</evidence>
<comment type="caution">
    <text evidence="6">The sequence shown here is derived from an EMBL/GenBank/DDBJ whole genome shotgun (WGS) entry which is preliminary data.</text>
</comment>